<comment type="caution">
    <text evidence="1">The sequence shown here is derived from an EMBL/GenBank/DDBJ whole genome shotgun (WGS) entry which is preliminary data.</text>
</comment>
<dbReference type="Proteomes" id="UP001235966">
    <property type="component" value="Unassembled WGS sequence"/>
</dbReference>
<reference evidence="1 2" key="1">
    <citation type="submission" date="2023-07" db="EMBL/GenBank/DDBJ databases">
        <title>Sequencing the genomes of 1000 actinobacteria strains.</title>
        <authorList>
            <person name="Klenk H.-P."/>
        </authorList>
    </citation>
    <scope>NUCLEOTIDE SEQUENCE [LARGE SCALE GENOMIC DNA]</scope>
    <source>
        <strain evidence="1 2">DSM 102162</strain>
    </source>
</reference>
<keyword evidence="2" id="KW-1185">Reference proteome</keyword>
<organism evidence="1 2">
    <name type="scientific">Arcanobacterium wilhelmae</name>
    <dbReference type="NCBI Taxonomy" id="1803177"/>
    <lineage>
        <taxon>Bacteria</taxon>
        <taxon>Bacillati</taxon>
        <taxon>Actinomycetota</taxon>
        <taxon>Actinomycetes</taxon>
        <taxon>Actinomycetales</taxon>
        <taxon>Actinomycetaceae</taxon>
        <taxon>Arcanobacterium</taxon>
    </lineage>
</organism>
<evidence type="ECO:0000313" key="2">
    <source>
        <dbReference type="Proteomes" id="UP001235966"/>
    </source>
</evidence>
<evidence type="ECO:0000313" key="1">
    <source>
        <dbReference type="EMBL" id="MDP9801090.1"/>
    </source>
</evidence>
<proteinExistence type="predicted"/>
<accession>A0ABT9NC69</accession>
<protein>
    <submittedName>
        <fullName evidence="1">Uncharacterized protein</fullName>
    </submittedName>
</protein>
<sequence length="49" mass="5802">MLPTSVCQLRVKLVRRRWRFCVFDDVGGRKFSTVSFCDTSIHRKKIART</sequence>
<name>A0ABT9NC69_9ACTO</name>
<dbReference type="EMBL" id="JAUSQW010000001">
    <property type="protein sequence ID" value="MDP9801090.1"/>
    <property type="molecule type" value="Genomic_DNA"/>
</dbReference>
<gene>
    <name evidence="1" type="ORF">J2S49_001166</name>
</gene>